<protein>
    <submittedName>
        <fullName evidence="2">Uncharacterized protein</fullName>
    </submittedName>
</protein>
<keyword evidence="1" id="KW-0472">Membrane</keyword>
<feature type="transmembrane region" description="Helical" evidence="1">
    <location>
        <begin position="61"/>
        <end position="80"/>
    </location>
</feature>
<evidence type="ECO:0000256" key="1">
    <source>
        <dbReference type="SAM" id="Phobius"/>
    </source>
</evidence>
<keyword evidence="3" id="KW-1185">Reference proteome</keyword>
<dbReference type="AlphaFoldDB" id="A0A6A9USI5"/>
<evidence type="ECO:0000313" key="2">
    <source>
        <dbReference type="EMBL" id="MVA75773.1"/>
    </source>
</evidence>
<comment type="caution">
    <text evidence="2">The sequence shown here is derived from an EMBL/GenBank/DDBJ whole genome shotgun (WGS) entry which is preliminary data.</text>
</comment>
<proteinExistence type="predicted"/>
<dbReference type="EMBL" id="WPCU01000005">
    <property type="protein sequence ID" value="MVA75773.1"/>
    <property type="molecule type" value="Genomic_DNA"/>
</dbReference>
<organism evidence="2 3">
    <name type="scientific">Auraticoccus cholistanensis</name>
    <dbReference type="NCBI Taxonomy" id="2656650"/>
    <lineage>
        <taxon>Bacteria</taxon>
        <taxon>Bacillati</taxon>
        <taxon>Actinomycetota</taxon>
        <taxon>Actinomycetes</taxon>
        <taxon>Propionibacteriales</taxon>
        <taxon>Propionibacteriaceae</taxon>
        <taxon>Auraticoccus</taxon>
    </lineage>
</organism>
<sequence length="92" mass="9615">MENARRRARRTKILGVLITALGLLLFALAPQWREMLAGSSYVGGLPAWASAPTVIWSLGRALGALVVVAGLLVLALGIGYGRGLEEISESAG</sequence>
<evidence type="ECO:0000313" key="3">
    <source>
        <dbReference type="Proteomes" id="UP000435304"/>
    </source>
</evidence>
<dbReference type="Proteomes" id="UP000435304">
    <property type="component" value="Unassembled WGS sequence"/>
</dbReference>
<gene>
    <name evidence="2" type="ORF">GC722_07000</name>
</gene>
<keyword evidence="1" id="KW-0812">Transmembrane</keyword>
<reference evidence="2 3" key="1">
    <citation type="submission" date="2019-12" db="EMBL/GenBank/DDBJ databases">
        <title>Auraticoccus cholistani sp. nov., an actinomycete isolated from soil of Cholistan desert.</title>
        <authorList>
            <person name="Cheema M.T."/>
        </authorList>
    </citation>
    <scope>NUCLEOTIDE SEQUENCE [LARGE SCALE GENOMIC DNA]</scope>
    <source>
        <strain evidence="2 3">F435</strain>
    </source>
</reference>
<name>A0A6A9USI5_9ACTN</name>
<keyword evidence="1" id="KW-1133">Transmembrane helix</keyword>
<accession>A0A6A9USI5</accession>
<dbReference type="RefSeq" id="WP_156609307.1">
    <property type="nucleotide sequence ID" value="NZ_WPCU01000005.1"/>
</dbReference>